<protein>
    <submittedName>
        <fullName evidence="1">Uncharacterized protein</fullName>
    </submittedName>
</protein>
<dbReference type="PANTHER" id="PTHR39150:SF1">
    <property type="entry name" value="LARGE RIBOSOMAL SUBUNIT PROTEIN ML40"/>
    <property type="match status" value="1"/>
</dbReference>
<gene>
    <name evidence="1" type="ORF">OnM2_057030</name>
</gene>
<dbReference type="Gene3D" id="6.10.250.3440">
    <property type="match status" value="1"/>
</dbReference>
<dbReference type="GO" id="GO:0003735">
    <property type="term" value="F:structural constituent of ribosome"/>
    <property type="evidence" value="ECO:0007669"/>
    <property type="project" value="InterPro"/>
</dbReference>
<reference evidence="1 2" key="1">
    <citation type="journal article" date="2018" name="BMC Genomics">
        <title>Comparative genome analyses reveal sequence features reflecting distinct modes of host-adaptation between dicot and monocot powdery mildew.</title>
        <authorList>
            <person name="Wu Y."/>
            <person name="Ma X."/>
            <person name="Pan Z."/>
            <person name="Kale S.D."/>
            <person name="Song Y."/>
            <person name="King H."/>
            <person name="Zhang Q."/>
            <person name="Presley C."/>
            <person name="Deng X."/>
            <person name="Wei C.I."/>
            <person name="Xiao S."/>
        </authorList>
    </citation>
    <scope>NUCLEOTIDE SEQUENCE [LARGE SCALE GENOMIC DNA]</scope>
    <source>
        <strain evidence="1">UMSG2</strain>
    </source>
</reference>
<dbReference type="InterPro" id="IPR042831">
    <property type="entry name" value="Ribosomal_mL40_fung"/>
</dbReference>
<keyword evidence="2" id="KW-1185">Reference proteome</keyword>
<evidence type="ECO:0000313" key="1">
    <source>
        <dbReference type="EMBL" id="RKF59809.1"/>
    </source>
</evidence>
<dbReference type="GO" id="GO:0032543">
    <property type="term" value="P:mitochondrial translation"/>
    <property type="evidence" value="ECO:0007669"/>
    <property type="project" value="InterPro"/>
</dbReference>
<dbReference type="AlphaFoldDB" id="A0A420HR00"/>
<sequence>MSLSTTNKPICLLNTIWTKSATTIIPFWTSRSFSRTSKWYSSKNKQQKTDPRVTLIRYHMQHPLMARPLRLSRGRALRHWTIAQAWDIWEKKKKIRANLELQRQYQSMQLAMEVLRNLDDGTNSNGKIGSRLFRTALEKKGIYKTGSIPIEYSRLQTETPGATSWDHNWKR</sequence>
<comment type="caution">
    <text evidence="1">The sequence shown here is derived from an EMBL/GenBank/DDBJ whole genome shotgun (WGS) entry which is preliminary data.</text>
</comment>
<dbReference type="Proteomes" id="UP000286134">
    <property type="component" value="Unassembled WGS sequence"/>
</dbReference>
<dbReference type="EMBL" id="MCFK01005715">
    <property type="protein sequence ID" value="RKF59809.1"/>
    <property type="molecule type" value="Genomic_DNA"/>
</dbReference>
<proteinExistence type="predicted"/>
<dbReference type="STRING" id="212602.A0A420HR00"/>
<accession>A0A420HR00</accession>
<organism evidence="1 2">
    <name type="scientific">Erysiphe neolycopersici</name>
    <dbReference type="NCBI Taxonomy" id="212602"/>
    <lineage>
        <taxon>Eukaryota</taxon>
        <taxon>Fungi</taxon>
        <taxon>Dikarya</taxon>
        <taxon>Ascomycota</taxon>
        <taxon>Pezizomycotina</taxon>
        <taxon>Leotiomycetes</taxon>
        <taxon>Erysiphales</taxon>
        <taxon>Erysiphaceae</taxon>
        <taxon>Erysiphe</taxon>
    </lineage>
</organism>
<dbReference type="GO" id="GO:0005739">
    <property type="term" value="C:mitochondrion"/>
    <property type="evidence" value="ECO:0007669"/>
    <property type="project" value="GOC"/>
</dbReference>
<dbReference type="PANTHER" id="PTHR39150">
    <property type="entry name" value="54S RIBOSOMAL PROTEIN L28, MITOCHONDRIAL"/>
    <property type="match status" value="1"/>
</dbReference>
<evidence type="ECO:0000313" key="2">
    <source>
        <dbReference type="Proteomes" id="UP000286134"/>
    </source>
</evidence>
<name>A0A420HR00_9PEZI</name>
<dbReference type="OrthoDB" id="8830751at2759"/>